<proteinExistence type="predicted"/>
<evidence type="ECO:0000313" key="2">
    <source>
        <dbReference type="EMBL" id="KAK1378574.1"/>
    </source>
</evidence>
<dbReference type="EMBL" id="JAUIZM010000006">
    <property type="protein sequence ID" value="KAK1378574.1"/>
    <property type="molecule type" value="Genomic_DNA"/>
</dbReference>
<evidence type="ECO:0000313" key="3">
    <source>
        <dbReference type="Proteomes" id="UP001237642"/>
    </source>
</evidence>
<organism evidence="2 3">
    <name type="scientific">Heracleum sosnowskyi</name>
    <dbReference type="NCBI Taxonomy" id="360622"/>
    <lineage>
        <taxon>Eukaryota</taxon>
        <taxon>Viridiplantae</taxon>
        <taxon>Streptophyta</taxon>
        <taxon>Embryophyta</taxon>
        <taxon>Tracheophyta</taxon>
        <taxon>Spermatophyta</taxon>
        <taxon>Magnoliopsida</taxon>
        <taxon>eudicotyledons</taxon>
        <taxon>Gunneridae</taxon>
        <taxon>Pentapetalae</taxon>
        <taxon>asterids</taxon>
        <taxon>campanulids</taxon>
        <taxon>Apiales</taxon>
        <taxon>Apiaceae</taxon>
        <taxon>Apioideae</taxon>
        <taxon>apioid superclade</taxon>
        <taxon>Tordylieae</taxon>
        <taxon>Tordyliinae</taxon>
        <taxon>Heracleum</taxon>
    </lineage>
</organism>
<sequence length="143" mass="16091">MTRVSSSKQSAKSSIQSPPAKKQKRSDTSISGIQKYPIVKPLGETQQTLYKESSKRKVLPNKYVDLSVLELLEVKDDFLEGLEDMGWSGLINMDEPSYAPLTYEFLSSFNVTDHNTLSFRIANVSHEITKAELADMFGWKLGK</sequence>
<dbReference type="Proteomes" id="UP001237642">
    <property type="component" value="Unassembled WGS sequence"/>
</dbReference>
<evidence type="ECO:0000256" key="1">
    <source>
        <dbReference type="SAM" id="MobiDB-lite"/>
    </source>
</evidence>
<comment type="caution">
    <text evidence="2">The sequence shown here is derived from an EMBL/GenBank/DDBJ whole genome shotgun (WGS) entry which is preliminary data.</text>
</comment>
<dbReference type="AlphaFoldDB" id="A0AAD8MN23"/>
<keyword evidence="3" id="KW-1185">Reference proteome</keyword>
<reference evidence="2" key="2">
    <citation type="submission" date="2023-05" db="EMBL/GenBank/DDBJ databases">
        <authorList>
            <person name="Schelkunov M.I."/>
        </authorList>
    </citation>
    <scope>NUCLEOTIDE SEQUENCE</scope>
    <source>
        <strain evidence="2">Hsosn_3</strain>
        <tissue evidence="2">Leaf</tissue>
    </source>
</reference>
<protein>
    <submittedName>
        <fullName evidence="2">Uncharacterized protein</fullName>
    </submittedName>
</protein>
<feature type="compositionally biased region" description="Low complexity" evidence="1">
    <location>
        <begin position="1"/>
        <end position="20"/>
    </location>
</feature>
<feature type="region of interest" description="Disordered" evidence="1">
    <location>
        <begin position="1"/>
        <end position="34"/>
    </location>
</feature>
<name>A0AAD8MN23_9APIA</name>
<accession>A0AAD8MN23</accession>
<reference evidence="2" key="1">
    <citation type="submission" date="2023-02" db="EMBL/GenBank/DDBJ databases">
        <title>Genome of toxic invasive species Heracleum sosnowskyi carries increased number of genes despite the absence of recent whole-genome duplications.</title>
        <authorList>
            <person name="Schelkunov M."/>
            <person name="Shtratnikova V."/>
            <person name="Makarenko M."/>
            <person name="Klepikova A."/>
            <person name="Omelchenko D."/>
            <person name="Novikova G."/>
            <person name="Obukhova E."/>
            <person name="Bogdanov V."/>
            <person name="Penin A."/>
            <person name="Logacheva M."/>
        </authorList>
    </citation>
    <scope>NUCLEOTIDE SEQUENCE</scope>
    <source>
        <strain evidence="2">Hsosn_3</strain>
        <tissue evidence="2">Leaf</tissue>
    </source>
</reference>
<gene>
    <name evidence="2" type="ORF">POM88_025318</name>
</gene>